<dbReference type="EMBL" id="JBJJXI010000069">
    <property type="protein sequence ID" value="KAL3396773.1"/>
    <property type="molecule type" value="Genomic_DNA"/>
</dbReference>
<proteinExistence type="predicted"/>
<dbReference type="AlphaFoldDB" id="A0ABD2WUC2"/>
<keyword evidence="3" id="KW-1185">Reference proteome</keyword>
<sequence length="113" mass="13250">MNYESVAAWMTSLDPILKEYEPRNIFNADETGLFYKCLPSKTYDFKGQPCFDGRHRKERVLILMDANMDGSEKLPLLMIGKTADPQFFRIVKVKLMEYTSNKKTRNIFTEKKL</sequence>
<evidence type="ECO:0000313" key="2">
    <source>
        <dbReference type="EMBL" id="KAL3396773.1"/>
    </source>
</evidence>
<dbReference type="Proteomes" id="UP001627154">
    <property type="component" value="Unassembled WGS sequence"/>
</dbReference>
<evidence type="ECO:0000313" key="3">
    <source>
        <dbReference type="Proteomes" id="UP001627154"/>
    </source>
</evidence>
<comment type="caution">
    <text evidence="2">The sequence shown here is derived from an EMBL/GenBank/DDBJ whole genome shotgun (WGS) entry which is preliminary data.</text>
</comment>
<name>A0ABD2WUC2_9HYME</name>
<dbReference type="InterPro" id="IPR050863">
    <property type="entry name" value="CenT-Element_Derived"/>
</dbReference>
<gene>
    <name evidence="2" type="ORF">TKK_009358</name>
</gene>
<accession>A0ABD2WUC2</accession>
<dbReference type="PANTHER" id="PTHR19303">
    <property type="entry name" value="TRANSPOSON"/>
    <property type="match status" value="1"/>
</dbReference>
<dbReference type="PANTHER" id="PTHR19303:SF73">
    <property type="entry name" value="PROTEIN PDC2"/>
    <property type="match status" value="1"/>
</dbReference>
<organism evidence="2 3">
    <name type="scientific">Trichogramma kaykai</name>
    <dbReference type="NCBI Taxonomy" id="54128"/>
    <lineage>
        <taxon>Eukaryota</taxon>
        <taxon>Metazoa</taxon>
        <taxon>Ecdysozoa</taxon>
        <taxon>Arthropoda</taxon>
        <taxon>Hexapoda</taxon>
        <taxon>Insecta</taxon>
        <taxon>Pterygota</taxon>
        <taxon>Neoptera</taxon>
        <taxon>Endopterygota</taxon>
        <taxon>Hymenoptera</taxon>
        <taxon>Apocrita</taxon>
        <taxon>Proctotrupomorpha</taxon>
        <taxon>Chalcidoidea</taxon>
        <taxon>Trichogrammatidae</taxon>
        <taxon>Trichogramma</taxon>
    </lineage>
</organism>
<feature type="domain" description="DDE-1" evidence="1">
    <location>
        <begin position="57"/>
        <end position="104"/>
    </location>
</feature>
<dbReference type="InterPro" id="IPR004875">
    <property type="entry name" value="DDE_SF_endonuclease_dom"/>
</dbReference>
<reference evidence="2 3" key="1">
    <citation type="journal article" date="2024" name="bioRxiv">
        <title>A reference genome for Trichogramma kaykai: A tiny desert-dwelling parasitoid wasp with competing sex-ratio distorters.</title>
        <authorList>
            <person name="Culotta J."/>
            <person name="Lindsey A.R."/>
        </authorList>
    </citation>
    <scope>NUCLEOTIDE SEQUENCE [LARGE SCALE GENOMIC DNA]</scope>
    <source>
        <strain evidence="2 3">KSX58</strain>
    </source>
</reference>
<protein>
    <recommendedName>
        <fullName evidence="1">DDE-1 domain-containing protein</fullName>
    </recommendedName>
</protein>
<dbReference type="Pfam" id="PF03184">
    <property type="entry name" value="DDE_1"/>
    <property type="match status" value="1"/>
</dbReference>
<evidence type="ECO:0000259" key="1">
    <source>
        <dbReference type="Pfam" id="PF03184"/>
    </source>
</evidence>